<reference evidence="2 3" key="1">
    <citation type="submission" date="2019-05" db="EMBL/GenBank/DDBJ databases">
        <title>Draft genome sequence of Nonomuraea turkmeniaca DSM 43926.</title>
        <authorList>
            <person name="Saricaoglu S."/>
            <person name="Isik K."/>
        </authorList>
    </citation>
    <scope>NUCLEOTIDE SEQUENCE [LARGE SCALE GENOMIC DNA]</scope>
    <source>
        <strain evidence="2 3">DSM 43926</strain>
    </source>
</reference>
<keyword evidence="3" id="KW-1185">Reference proteome</keyword>
<dbReference type="EMBL" id="VCKY01000385">
    <property type="protein sequence ID" value="TMR07224.1"/>
    <property type="molecule type" value="Genomic_DNA"/>
</dbReference>
<dbReference type="InterPro" id="IPR002734">
    <property type="entry name" value="RibDG_C"/>
</dbReference>
<dbReference type="SUPFAM" id="SSF53597">
    <property type="entry name" value="Dihydrofolate reductase-like"/>
    <property type="match status" value="1"/>
</dbReference>
<dbReference type="Pfam" id="PF01872">
    <property type="entry name" value="RibD_C"/>
    <property type="match status" value="1"/>
</dbReference>
<dbReference type="PANTHER" id="PTHR38011:SF11">
    <property type="entry name" value="2,5-DIAMINO-6-RIBOSYLAMINO-4(3H)-PYRIMIDINONE 5'-PHOSPHATE REDUCTASE"/>
    <property type="match status" value="1"/>
</dbReference>
<comment type="caution">
    <text evidence="2">The sequence shown here is derived from an EMBL/GenBank/DDBJ whole genome shotgun (WGS) entry which is preliminary data.</text>
</comment>
<evidence type="ECO:0000259" key="1">
    <source>
        <dbReference type="Pfam" id="PF01872"/>
    </source>
</evidence>
<accession>A0A5S4EVT0</accession>
<evidence type="ECO:0000313" key="3">
    <source>
        <dbReference type="Proteomes" id="UP000309128"/>
    </source>
</evidence>
<dbReference type="GO" id="GO:0009231">
    <property type="term" value="P:riboflavin biosynthetic process"/>
    <property type="evidence" value="ECO:0007669"/>
    <property type="project" value="InterPro"/>
</dbReference>
<sequence>MGKLIYWVHTSVDGCIEGPNGEFDWPEMGPELSAYGDEIQARVGTFLYGRVVWDMMSSFWPDAESMSDHPHDLKFAPIWRRTPKVVFSSTLKEAGWNTRIISGNLSEEVAELKRQADQDLLLNGGSQLAAALTELGLIDEYHVMVHPVVLGGGKPVFPPQKDRLDLRLVDSRTFDGRTVLLRYERS</sequence>
<feature type="domain" description="Bacterial bifunctional deaminase-reductase C-terminal" evidence="1">
    <location>
        <begin position="4"/>
        <end position="180"/>
    </location>
</feature>
<dbReference type="AlphaFoldDB" id="A0A5S4EVT0"/>
<dbReference type="PANTHER" id="PTHR38011">
    <property type="entry name" value="DIHYDROFOLATE REDUCTASE FAMILY PROTEIN (AFU_ORTHOLOGUE AFUA_8G06820)"/>
    <property type="match status" value="1"/>
</dbReference>
<dbReference type="GO" id="GO:0008703">
    <property type="term" value="F:5-amino-6-(5-phosphoribosylamino)uracil reductase activity"/>
    <property type="evidence" value="ECO:0007669"/>
    <property type="project" value="InterPro"/>
</dbReference>
<gene>
    <name evidence="2" type="ORF">ETD86_51825</name>
</gene>
<dbReference type="Proteomes" id="UP000309128">
    <property type="component" value="Unassembled WGS sequence"/>
</dbReference>
<dbReference type="InterPro" id="IPR024072">
    <property type="entry name" value="DHFR-like_dom_sf"/>
</dbReference>
<evidence type="ECO:0000313" key="2">
    <source>
        <dbReference type="EMBL" id="TMR07224.1"/>
    </source>
</evidence>
<dbReference type="RefSeq" id="WP_138673967.1">
    <property type="nucleotide sequence ID" value="NZ_VCKY01000385.1"/>
</dbReference>
<protein>
    <submittedName>
        <fullName evidence="2">Dihydrofolate reductase</fullName>
    </submittedName>
</protein>
<dbReference type="InterPro" id="IPR050765">
    <property type="entry name" value="Riboflavin_Biosynth_HTPR"/>
</dbReference>
<dbReference type="Gene3D" id="3.40.430.10">
    <property type="entry name" value="Dihydrofolate Reductase, subunit A"/>
    <property type="match status" value="1"/>
</dbReference>
<organism evidence="2 3">
    <name type="scientific">Nonomuraea turkmeniaca</name>
    <dbReference type="NCBI Taxonomy" id="103838"/>
    <lineage>
        <taxon>Bacteria</taxon>
        <taxon>Bacillati</taxon>
        <taxon>Actinomycetota</taxon>
        <taxon>Actinomycetes</taxon>
        <taxon>Streptosporangiales</taxon>
        <taxon>Streptosporangiaceae</taxon>
        <taxon>Nonomuraea</taxon>
    </lineage>
</organism>
<dbReference type="OrthoDB" id="2313602at2"/>
<name>A0A5S4EVT0_9ACTN</name>
<proteinExistence type="predicted"/>